<dbReference type="OrthoDB" id="6427599at2759"/>
<proteinExistence type="predicted"/>
<evidence type="ECO:0000256" key="1">
    <source>
        <dbReference type="SAM" id="MobiDB-lite"/>
    </source>
</evidence>
<evidence type="ECO:0000313" key="2">
    <source>
        <dbReference type="EMBL" id="GBN73980.1"/>
    </source>
</evidence>
<sequence>MDHWLENGSLKKTDVVSSNPSRALPIKPFSDRSGHGYGGKGLFCSVSSNAEIAESKDTAILEPAMQSTSSSVQLQPHIPTLPSSNFGQAVSTKRRKYDTSYLSFGFTSTGNEEPPDAVCLLCNKILANSSLTPTKLLRRLEKNHPADKGKDISFFKENLKAIIKAGVLWKKNSKQIIKR</sequence>
<dbReference type="EMBL" id="BGPR01016734">
    <property type="protein sequence ID" value="GBN73980.1"/>
    <property type="molecule type" value="Genomic_DNA"/>
</dbReference>
<comment type="caution">
    <text evidence="2">The sequence shown here is derived from an EMBL/GenBank/DDBJ whole genome shotgun (WGS) entry which is preliminary data.</text>
</comment>
<feature type="compositionally biased region" description="Basic and acidic residues" evidence="1">
    <location>
        <begin position="1"/>
        <end position="14"/>
    </location>
</feature>
<name>A0A4Y2RF19_ARAVE</name>
<keyword evidence="3" id="KW-1185">Reference proteome</keyword>
<evidence type="ECO:0000313" key="3">
    <source>
        <dbReference type="Proteomes" id="UP000499080"/>
    </source>
</evidence>
<reference evidence="2 3" key="1">
    <citation type="journal article" date="2019" name="Sci. Rep.">
        <title>Orb-weaving spider Araneus ventricosus genome elucidates the spidroin gene catalogue.</title>
        <authorList>
            <person name="Kono N."/>
            <person name="Nakamura H."/>
            <person name="Ohtoshi R."/>
            <person name="Moran D.A.P."/>
            <person name="Shinohara A."/>
            <person name="Yoshida Y."/>
            <person name="Fujiwara M."/>
            <person name="Mori M."/>
            <person name="Tomita M."/>
            <person name="Arakawa K."/>
        </authorList>
    </citation>
    <scope>NUCLEOTIDE SEQUENCE [LARGE SCALE GENOMIC DNA]</scope>
</reference>
<accession>A0A4Y2RF19</accession>
<dbReference type="AlphaFoldDB" id="A0A4Y2RF19"/>
<protein>
    <submittedName>
        <fullName evidence="2">Zinc finger BED domain-containing protein 5</fullName>
    </submittedName>
</protein>
<feature type="region of interest" description="Disordered" evidence="1">
    <location>
        <begin position="1"/>
        <end position="21"/>
    </location>
</feature>
<gene>
    <name evidence="2" type="primary">ZBED5_18</name>
    <name evidence="2" type="ORF">AVEN_223095_1</name>
</gene>
<organism evidence="2 3">
    <name type="scientific">Araneus ventricosus</name>
    <name type="common">Orbweaver spider</name>
    <name type="synonym">Epeira ventricosa</name>
    <dbReference type="NCBI Taxonomy" id="182803"/>
    <lineage>
        <taxon>Eukaryota</taxon>
        <taxon>Metazoa</taxon>
        <taxon>Ecdysozoa</taxon>
        <taxon>Arthropoda</taxon>
        <taxon>Chelicerata</taxon>
        <taxon>Arachnida</taxon>
        <taxon>Araneae</taxon>
        <taxon>Araneomorphae</taxon>
        <taxon>Entelegynae</taxon>
        <taxon>Araneoidea</taxon>
        <taxon>Araneidae</taxon>
        <taxon>Araneus</taxon>
    </lineage>
</organism>
<dbReference type="Proteomes" id="UP000499080">
    <property type="component" value="Unassembled WGS sequence"/>
</dbReference>